<dbReference type="GO" id="GO:0045719">
    <property type="term" value="P:negative regulation of glycogen biosynthetic process"/>
    <property type="evidence" value="ECO:0007669"/>
    <property type="project" value="TreeGrafter"/>
</dbReference>
<dbReference type="InterPro" id="IPR008271">
    <property type="entry name" value="Ser/Thr_kinase_AS"/>
</dbReference>
<organism evidence="7 8">
    <name type="scientific">Lottia gigantea</name>
    <name type="common">Giant owl limpet</name>
    <dbReference type="NCBI Taxonomy" id="225164"/>
    <lineage>
        <taxon>Eukaryota</taxon>
        <taxon>Metazoa</taxon>
        <taxon>Spiralia</taxon>
        <taxon>Lophotrochozoa</taxon>
        <taxon>Mollusca</taxon>
        <taxon>Gastropoda</taxon>
        <taxon>Patellogastropoda</taxon>
        <taxon>Lottioidea</taxon>
        <taxon>Lottiidae</taxon>
        <taxon>Lottia</taxon>
    </lineage>
</organism>
<dbReference type="GeneID" id="20233087"/>
<feature type="compositionally biased region" description="Basic and acidic residues" evidence="5">
    <location>
        <begin position="62"/>
        <end position="73"/>
    </location>
</feature>
<evidence type="ECO:0000313" key="8">
    <source>
        <dbReference type="Proteomes" id="UP000030746"/>
    </source>
</evidence>
<sequence>FQIKRVELGDGSSMFCMWISRDPHEPGEGGRSCASLTLASSFNSTIDQSLASLSLGEVRTLEKSNENTKKSVEPEYDPDQGPYNQHYQTLTSIGKGAFGFVKLGRHRSDGKEVVVKFIQKKKVNKQSWVVDKQHGRTPLEVNLLRKLDHPNIVKVVDVFENDLFVQMVMEKHGLGMDLFEFIDRCPRMDEALASYIFRQMVAGISYLHSKNILHRDVKDENIILDERFHIKLIDFGAAAYMEPGKLFGTFCGTLEYCSPEVISGNKYRGPELEIWSMGVTLYTLVFGENPFFDVDETIAGILNPPCQQSNALMFLISWMLHTDPRCRATINDLEENAWVNQEIDVNNYIWEEVLPNCGKYFTWIETG</sequence>
<dbReference type="STRING" id="225164.V3ZM35"/>
<evidence type="ECO:0000256" key="4">
    <source>
        <dbReference type="RuleBase" id="RU000304"/>
    </source>
</evidence>
<dbReference type="Gene3D" id="1.10.510.10">
    <property type="entry name" value="Transferase(Phosphotransferase) domain 1"/>
    <property type="match status" value="1"/>
</dbReference>
<dbReference type="FunFam" id="3.30.200.20:FF:000314">
    <property type="entry name" value="Serine/threonine protein kinase"/>
    <property type="match status" value="1"/>
</dbReference>
<evidence type="ECO:0000256" key="3">
    <source>
        <dbReference type="PROSITE-ProRule" id="PRU10141"/>
    </source>
</evidence>
<dbReference type="SUPFAM" id="SSF56112">
    <property type="entry name" value="Protein kinase-like (PK-like)"/>
    <property type="match status" value="1"/>
</dbReference>
<reference evidence="7 8" key="1">
    <citation type="journal article" date="2013" name="Nature">
        <title>Insights into bilaterian evolution from three spiralian genomes.</title>
        <authorList>
            <person name="Simakov O."/>
            <person name="Marletaz F."/>
            <person name="Cho S.J."/>
            <person name="Edsinger-Gonzales E."/>
            <person name="Havlak P."/>
            <person name="Hellsten U."/>
            <person name="Kuo D.H."/>
            <person name="Larsson T."/>
            <person name="Lv J."/>
            <person name="Arendt D."/>
            <person name="Savage R."/>
            <person name="Osoegawa K."/>
            <person name="de Jong P."/>
            <person name="Grimwood J."/>
            <person name="Chapman J.A."/>
            <person name="Shapiro H."/>
            <person name="Aerts A."/>
            <person name="Otillar R.P."/>
            <person name="Terry A.Y."/>
            <person name="Boore J.L."/>
            <person name="Grigoriev I.V."/>
            <person name="Lindberg D.R."/>
            <person name="Seaver E.C."/>
            <person name="Weisblat D.A."/>
            <person name="Putnam N.H."/>
            <person name="Rokhsar D.S."/>
        </authorList>
    </citation>
    <scope>NUCLEOTIDE SEQUENCE [LARGE SCALE GENOMIC DNA]</scope>
</reference>
<dbReference type="HOGENOM" id="CLU_000288_63_52_1"/>
<feature type="region of interest" description="Disordered" evidence="5">
    <location>
        <begin position="62"/>
        <end position="82"/>
    </location>
</feature>
<dbReference type="PANTHER" id="PTHR24346">
    <property type="entry name" value="MAP/MICROTUBULE AFFINITY-REGULATING KINASE"/>
    <property type="match status" value="1"/>
</dbReference>
<evidence type="ECO:0000256" key="5">
    <source>
        <dbReference type="SAM" id="MobiDB-lite"/>
    </source>
</evidence>
<dbReference type="PROSITE" id="PS00107">
    <property type="entry name" value="PROTEIN_KINASE_ATP"/>
    <property type="match status" value="1"/>
</dbReference>
<dbReference type="GO" id="GO:0004674">
    <property type="term" value="F:protein serine/threonine kinase activity"/>
    <property type="evidence" value="ECO:0007669"/>
    <property type="project" value="UniProtKB-KW"/>
</dbReference>
<evidence type="ECO:0000259" key="6">
    <source>
        <dbReference type="PROSITE" id="PS50011"/>
    </source>
</evidence>
<protein>
    <recommendedName>
        <fullName evidence="6">Protein kinase domain-containing protein</fullName>
    </recommendedName>
</protein>
<comment type="similarity">
    <text evidence="4">Belongs to the protein kinase superfamily.</text>
</comment>
<dbReference type="PROSITE" id="PS50011">
    <property type="entry name" value="PROTEIN_KINASE_DOM"/>
    <property type="match status" value="1"/>
</dbReference>
<dbReference type="InterPro" id="IPR011009">
    <property type="entry name" value="Kinase-like_dom_sf"/>
</dbReference>
<dbReference type="RefSeq" id="XP_009064043.1">
    <property type="nucleotide sequence ID" value="XM_009065795.1"/>
</dbReference>
<dbReference type="SMART" id="SM00220">
    <property type="entry name" value="S_TKc"/>
    <property type="match status" value="1"/>
</dbReference>
<accession>V3ZM35</accession>
<keyword evidence="4" id="KW-0418">Kinase</keyword>
<dbReference type="GO" id="GO:0035556">
    <property type="term" value="P:intracellular signal transduction"/>
    <property type="evidence" value="ECO:0007669"/>
    <property type="project" value="TreeGrafter"/>
</dbReference>
<dbReference type="FunFam" id="1.10.510.10:FF:000351">
    <property type="entry name" value="PAS domain-containing serine/threonine-protein kinase"/>
    <property type="match status" value="1"/>
</dbReference>
<keyword evidence="4" id="KW-0723">Serine/threonine-protein kinase</keyword>
<dbReference type="PANTHER" id="PTHR24346:SF51">
    <property type="entry name" value="PAS DOMAIN-CONTAINING SERINE_THREONINE-PROTEIN KINASE"/>
    <property type="match status" value="1"/>
</dbReference>
<gene>
    <name evidence="7" type="ORF">LOTGIDRAFT_130545</name>
</gene>
<dbReference type="Proteomes" id="UP000030746">
    <property type="component" value="Unassembled WGS sequence"/>
</dbReference>
<dbReference type="InterPro" id="IPR000719">
    <property type="entry name" value="Prot_kinase_dom"/>
</dbReference>
<proteinExistence type="inferred from homology"/>
<feature type="domain" description="Protein kinase" evidence="6">
    <location>
        <begin position="87"/>
        <end position="339"/>
    </location>
</feature>
<dbReference type="PROSITE" id="PS00108">
    <property type="entry name" value="PROTEIN_KINASE_ST"/>
    <property type="match status" value="1"/>
</dbReference>
<dbReference type="OMA" id="WNNEVPR"/>
<evidence type="ECO:0000313" key="7">
    <source>
        <dbReference type="EMBL" id="ESO85347.1"/>
    </source>
</evidence>
<dbReference type="KEGG" id="lgi:LOTGIDRAFT_130545"/>
<dbReference type="Pfam" id="PF00069">
    <property type="entry name" value="Pkinase"/>
    <property type="match status" value="1"/>
</dbReference>
<dbReference type="EMBL" id="KB203275">
    <property type="protein sequence ID" value="ESO85347.1"/>
    <property type="molecule type" value="Genomic_DNA"/>
</dbReference>
<dbReference type="InterPro" id="IPR017441">
    <property type="entry name" value="Protein_kinase_ATP_BS"/>
</dbReference>
<dbReference type="GO" id="GO:0005634">
    <property type="term" value="C:nucleus"/>
    <property type="evidence" value="ECO:0007669"/>
    <property type="project" value="TreeGrafter"/>
</dbReference>
<dbReference type="GO" id="GO:0005829">
    <property type="term" value="C:cytosol"/>
    <property type="evidence" value="ECO:0007669"/>
    <property type="project" value="TreeGrafter"/>
</dbReference>
<name>V3ZM35_LOTGI</name>
<evidence type="ECO:0000256" key="1">
    <source>
        <dbReference type="ARBA" id="ARBA00022741"/>
    </source>
</evidence>
<evidence type="ECO:0000256" key="2">
    <source>
        <dbReference type="ARBA" id="ARBA00022840"/>
    </source>
</evidence>
<keyword evidence="4" id="KW-0808">Transferase</keyword>
<keyword evidence="8" id="KW-1185">Reference proteome</keyword>
<keyword evidence="1 3" id="KW-0547">Nucleotide-binding</keyword>
<feature type="binding site" evidence="3">
    <location>
        <position position="116"/>
    </location>
    <ligand>
        <name>ATP</name>
        <dbReference type="ChEBI" id="CHEBI:30616"/>
    </ligand>
</feature>
<feature type="non-terminal residue" evidence="7">
    <location>
        <position position="1"/>
    </location>
</feature>
<dbReference type="OrthoDB" id="10252171at2759"/>
<dbReference type="CTD" id="20233087"/>
<dbReference type="Gene3D" id="3.30.200.20">
    <property type="entry name" value="Phosphorylase Kinase, domain 1"/>
    <property type="match status" value="1"/>
</dbReference>
<dbReference type="AlphaFoldDB" id="V3ZM35"/>
<keyword evidence="2 3" id="KW-0067">ATP-binding</keyword>
<dbReference type="GO" id="GO:0005524">
    <property type="term" value="F:ATP binding"/>
    <property type="evidence" value="ECO:0007669"/>
    <property type="project" value="UniProtKB-UniRule"/>
</dbReference>